<evidence type="ECO:0000256" key="1">
    <source>
        <dbReference type="SAM" id="Coils"/>
    </source>
</evidence>
<dbReference type="InterPro" id="IPR006935">
    <property type="entry name" value="Helicase/UvrB_N"/>
</dbReference>
<dbReference type="GO" id="GO:0009035">
    <property type="term" value="F:type I site-specific deoxyribonuclease activity"/>
    <property type="evidence" value="ECO:0007669"/>
    <property type="project" value="UniProtKB-EC"/>
</dbReference>
<name>A0A174EAH0_9FIRM</name>
<feature type="coiled-coil region" evidence="1">
    <location>
        <begin position="152"/>
        <end position="197"/>
    </location>
</feature>
<keyword evidence="1" id="KW-0175">Coiled coil</keyword>
<sequence length="1130" mass="131292">MEMNFAFLEKKQEYELFSGACIDAERILESSPVMSAVASRKALELCVKWIYSIDSALEPIGNREGLQSLLHNNGFPSLMDITLWRRLQHIVRNGNESVHTSKRLTRDNAVLSLNILFDFVEWVDYCYGRDYVERVFDEKKIPDATTDMNVVQEEYRQVIKDVQKNADKIVNEKDKEIERLLALNKELRNEMKVQKARNIKNREYVYEPDLSEWTTRKRYIDADLEANGYVFDQDKKRNCVEVEYPVVGMPNQTGRGYVDYVIWGDTGKIIAVVEAKKASESGDKGRNQGKLYADCIQNMQGKRPIIFYTNGFETYLWDDANSAPRLVSGIFPQKDINAMIERRCIKKSVNSIQIDKQITDRWYQLRAVTKCCENYEKGIRKCLLVMATGTGKTRTAASIVDVMTRSELMGKVLFLADRKELVKQAKDAFYKYIENTTMCNLLLNKDERNAKIIFSTYQTMLHAIDTIKNADGSRFFSPGHFSLIVIDEAHRSIFNKYKAIFQYFDACLLGLTATPKNTIHQSTYTFFDMKNNIPTDVYEYEEAVEKDHVLVPFYLIETSTQISDDGITYADLDEEEREAYEAEFVEDGGVPEHIPPERINKYIFNVDTVDRMISDLMNNGIRHKNGNHVGKTIIFAQNKLHAKFIVDRFNELYPQYKGNFCKLVVCDEPYAGQNLKDFKKADDYPFITVTVDMLETGIDVPEITNLVFAKKVYSRIKFEQMLGRGTRLCENLFGEGEDKKEFVVFDYMRNFQFFDEHPKGREAGEVVAPVAARFIRMVQMIKCLQDANYVDVKYQNIRENLIDHVVDDVKAMGTERVEVRLELRYVERYKERKQYECLEEIHKEEIIDHLAKLVVSDEKDEAAISFDVLMYGLMLSVMTGGKNLGRLKRYVVGNANILLKECATIPDIKVRISELKELVSDHYWDVQDVLKFEETRKSLREIMKYIPAKKEKLHYSNFKDIVVFREEGRLTSLSASDFEDYRAKVNEYVEAHKTTPAINKLLHNEPISVEDYNELERIFTVELGTAEDYEMNYQDTPFGLLIRKIAKMDRTAAYAAFSTFILEERPNTEQLHFIEQVVDYVVENGYINNVLDLMKTPFDRPYKFSLIFTYEEQVKFVKIINNIKNNALVT</sequence>
<dbReference type="Proteomes" id="UP000095787">
    <property type="component" value="Unassembled WGS sequence"/>
</dbReference>
<dbReference type="GO" id="GO:0006304">
    <property type="term" value="P:DNA modification"/>
    <property type="evidence" value="ECO:0007669"/>
    <property type="project" value="InterPro"/>
</dbReference>
<dbReference type="Pfam" id="PF08463">
    <property type="entry name" value="EcoEI_R_C"/>
    <property type="match status" value="1"/>
</dbReference>
<gene>
    <name evidence="3" type="primary">hsdR_2</name>
    <name evidence="3" type="ORF">ERS852456_02300</name>
</gene>
<dbReference type="SUPFAM" id="SSF52540">
    <property type="entry name" value="P-loop containing nucleoside triphosphate hydrolases"/>
    <property type="match status" value="2"/>
</dbReference>
<dbReference type="Gene3D" id="3.40.50.300">
    <property type="entry name" value="P-loop containing nucleotide triphosphate hydrolases"/>
    <property type="match status" value="2"/>
</dbReference>
<dbReference type="GO" id="GO:0003677">
    <property type="term" value="F:DNA binding"/>
    <property type="evidence" value="ECO:0007669"/>
    <property type="project" value="InterPro"/>
</dbReference>
<dbReference type="InterPro" id="IPR050742">
    <property type="entry name" value="Helicase_Restrict-Modif_Enz"/>
</dbReference>
<keyword evidence="3" id="KW-0378">Hydrolase</keyword>
<dbReference type="EMBL" id="CYZO01000035">
    <property type="protein sequence ID" value="CUO34643.1"/>
    <property type="molecule type" value="Genomic_DNA"/>
</dbReference>
<dbReference type="PANTHER" id="PTHR47396:SF1">
    <property type="entry name" value="ATP-DEPENDENT HELICASE IRC3-RELATED"/>
    <property type="match status" value="1"/>
</dbReference>
<dbReference type="PANTHER" id="PTHR47396">
    <property type="entry name" value="TYPE I RESTRICTION ENZYME ECOKI R PROTEIN"/>
    <property type="match status" value="1"/>
</dbReference>
<dbReference type="GO" id="GO:0005829">
    <property type="term" value="C:cytosol"/>
    <property type="evidence" value="ECO:0007669"/>
    <property type="project" value="TreeGrafter"/>
</dbReference>
<protein>
    <submittedName>
        <fullName evidence="3">Type-1 restriction enzyme R protein</fullName>
        <ecNumber evidence="3">3.1.21.3</ecNumber>
    </submittedName>
</protein>
<dbReference type="Gene3D" id="3.90.1570.30">
    <property type="match status" value="1"/>
</dbReference>
<reference evidence="3 4" key="1">
    <citation type="submission" date="2015-09" db="EMBL/GenBank/DDBJ databases">
        <authorList>
            <consortium name="Pathogen Informatics"/>
        </authorList>
    </citation>
    <scope>NUCLEOTIDE SEQUENCE [LARGE SCALE GENOMIC DNA]</scope>
    <source>
        <strain evidence="3 4">2789STDY5834841</strain>
    </source>
</reference>
<dbReference type="PROSITE" id="PS51192">
    <property type="entry name" value="HELICASE_ATP_BIND_1"/>
    <property type="match status" value="1"/>
</dbReference>
<dbReference type="InterPro" id="IPR027417">
    <property type="entry name" value="P-loop_NTPase"/>
</dbReference>
<evidence type="ECO:0000259" key="2">
    <source>
        <dbReference type="PROSITE" id="PS51192"/>
    </source>
</evidence>
<dbReference type="GO" id="GO:0005524">
    <property type="term" value="F:ATP binding"/>
    <property type="evidence" value="ECO:0007669"/>
    <property type="project" value="InterPro"/>
</dbReference>
<dbReference type="InterPro" id="IPR014001">
    <property type="entry name" value="Helicase_ATP-bd"/>
</dbReference>
<dbReference type="SMART" id="SM00487">
    <property type="entry name" value="DEXDc"/>
    <property type="match status" value="1"/>
</dbReference>
<organism evidence="3 4">
    <name type="scientific">[Ruminococcus] torques</name>
    <dbReference type="NCBI Taxonomy" id="33039"/>
    <lineage>
        <taxon>Bacteria</taxon>
        <taxon>Bacillati</taxon>
        <taxon>Bacillota</taxon>
        <taxon>Clostridia</taxon>
        <taxon>Lachnospirales</taxon>
        <taxon>Lachnospiraceae</taxon>
        <taxon>Mediterraneibacter</taxon>
    </lineage>
</organism>
<dbReference type="InterPro" id="IPR013670">
    <property type="entry name" value="EcoEI_R_C_dom"/>
</dbReference>
<feature type="domain" description="Helicase ATP-binding" evidence="2">
    <location>
        <begin position="373"/>
        <end position="533"/>
    </location>
</feature>
<dbReference type="Pfam" id="PF04851">
    <property type="entry name" value="ResIII"/>
    <property type="match status" value="1"/>
</dbReference>
<dbReference type="RefSeq" id="WP_004847136.1">
    <property type="nucleotide sequence ID" value="NZ_AP028249.1"/>
</dbReference>
<dbReference type="AlphaFoldDB" id="A0A174EAH0"/>
<dbReference type="CDD" id="cd18032">
    <property type="entry name" value="DEXHc_RE_I_III_res"/>
    <property type="match status" value="1"/>
</dbReference>
<accession>A0A174EAH0</accession>
<evidence type="ECO:0000313" key="3">
    <source>
        <dbReference type="EMBL" id="CUO34643.1"/>
    </source>
</evidence>
<dbReference type="EC" id="3.1.21.3" evidence="3"/>
<dbReference type="CDD" id="cd18799">
    <property type="entry name" value="SF2_C_EcoAI-like"/>
    <property type="match status" value="1"/>
</dbReference>
<proteinExistence type="predicted"/>
<evidence type="ECO:0000313" key="4">
    <source>
        <dbReference type="Proteomes" id="UP000095787"/>
    </source>
</evidence>